<keyword evidence="8" id="KW-1185">Reference proteome</keyword>
<dbReference type="SUPFAM" id="SSF103473">
    <property type="entry name" value="MFS general substrate transporter"/>
    <property type="match status" value="2"/>
</dbReference>
<name>A0A0L7KRR1_OPEBR</name>
<feature type="transmembrane region" description="Helical" evidence="6">
    <location>
        <begin position="101"/>
        <end position="119"/>
    </location>
</feature>
<organism evidence="7 8">
    <name type="scientific">Operophtera brumata</name>
    <name type="common">Winter moth</name>
    <name type="synonym">Phalaena brumata</name>
    <dbReference type="NCBI Taxonomy" id="104452"/>
    <lineage>
        <taxon>Eukaryota</taxon>
        <taxon>Metazoa</taxon>
        <taxon>Ecdysozoa</taxon>
        <taxon>Arthropoda</taxon>
        <taxon>Hexapoda</taxon>
        <taxon>Insecta</taxon>
        <taxon>Pterygota</taxon>
        <taxon>Neoptera</taxon>
        <taxon>Endopterygota</taxon>
        <taxon>Lepidoptera</taxon>
        <taxon>Glossata</taxon>
        <taxon>Ditrysia</taxon>
        <taxon>Geometroidea</taxon>
        <taxon>Geometridae</taxon>
        <taxon>Larentiinae</taxon>
        <taxon>Operophtera</taxon>
    </lineage>
</organism>
<keyword evidence="3 6" id="KW-1133">Transmembrane helix</keyword>
<dbReference type="GO" id="GO:0016020">
    <property type="term" value="C:membrane"/>
    <property type="evidence" value="ECO:0007669"/>
    <property type="project" value="UniProtKB-SubCell"/>
</dbReference>
<keyword evidence="2 6" id="KW-0812">Transmembrane</keyword>
<sequence length="185" mass="21081">MAVPWRAALSSPAFLAILVSHACSNWGWYMLLIELPFYMKQVLKFNMTEKMAVPWRAALSSPAFLAILVSHACSNCGWYMLLIELPFYMKQVLKFNMTENAVTTALPFLSLWIFSIGLSKTLDWLRGKHVITTTTARKVGTLFEIIVYSLFGSGEEQPWNRVEEKRESIETEPLNKANNGDKTHD</sequence>
<dbReference type="Gene3D" id="1.20.1250.20">
    <property type="entry name" value="MFS general substrate transporter like domains"/>
    <property type="match status" value="1"/>
</dbReference>
<dbReference type="GO" id="GO:0022857">
    <property type="term" value="F:transmembrane transporter activity"/>
    <property type="evidence" value="ECO:0007669"/>
    <property type="project" value="TreeGrafter"/>
</dbReference>
<protein>
    <submittedName>
        <fullName evidence="7">Sialin</fullName>
    </submittedName>
</protein>
<keyword evidence="4 6" id="KW-0472">Membrane</keyword>
<proteinExistence type="predicted"/>
<evidence type="ECO:0000313" key="8">
    <source>
        <dbReference type="Proteomes" id="UP000037510"/>
    </source>
</evidence>
<comment type="caution">
    <text evidence="7">The sequence shown here is derived from an EMBL/GenBank/DDBJ whole genome shotgun (WGS) entry which is preliminary data.</text>
</comment>
<dbReference type="InterPro" id="IPR036259">
    <property type="entry name" value="MFS_trans_sf"/>
</dbReference>
<dbReference type="GO" id="GO:0006820">
    <property type="term" value="P:monoatomic anion transport"/>
    <property type="evidence" value="ECO:0007669"/>
    <property type="project" value="TreeGrafter"/>
</dbReference>
<evidence type="ECO:0000256" key="1">
    <source>
        <dbReference type="ARBA" id="ARBA00004141"/>
    </source>
</evidence>
<comment type="subcellular location">
    <subcellularLocation>
        <location evidence="1">Membrane</location>
        <topology evidence="1">Multi-pass membrane protein</topology>
    </subcellularLocation>
</comment>
<evidence type="ECO:0000256" key="4">
    <source>
        <dbReference type="ARBA" id="ARBA00023136"/>
    </source>
</evidence>
<dbReference type="InterPro" id="IPR050382">
    <property type="entry name" value="MFS_Na/Anion_cotransporter"/>
</dbReference>
<feature type="region of interest" description="Disordered" evidence="5">
    <location>
        <begin position="159"/>
        <end position="185"/>
    </location>
</feature>
<evidence type="ECO:0000256" key="5">
    <source>
        <dbReference type="SAM" id="MobiDB-lite"/>
    </source>
</evidence>
<feature type="transmembrane region" description="Helical" evidence="6">
    <location>
        <begin position="53"/>
        <end position="81"/>
    </location>
</feature>
<dbReference type="Proteomes" id="UP000037510">
    <property type="component" value="Unassembled WGS sequence"/>
</dbReference>
<evidence type="ECO:0000256" key="2">
    <source>
        <dbReference type="ARBA" id="ARBA00022692"/>
    </source>
</evidence>
<dbReference type="PANTHER" id="PTHR11662">
    <property type="entry name" value="SOLUTE CARRIER FAMILY 17"/>
    <property type="match status" value="1"/>
</dbReference>
<feature type="transmembrane region" description="Helical" evidence="6">
    <location>
        <begin position="12"/>
        <end position="32"/>
    </location>
</feature>
<dbReference type="STRING" id="104452.A0A0L7KRR1"/>
<gene>
    <name evidence="7" type="ORF">OBRU01_22305</name>
</gene>
<evidence type="ECO:0000313" key="7">
    <source>
        <dbReference type="EMBL" id="KOB65741.1"/>
    </source>
</evidence>
<dbReference type="EMBL" id="JTDY01006731">
    <property type="protein sequence ID" value="KOB65741.1"/>
    <property type="molecule type" value="Genomic_DNA"/>
</dbReference>
<accession>A0A0L7KRR1</accession>
<dbReference type="AlphaFoldDB" id="A0A0L7KRR1"/>
<evidence type="ECO:0000256" key="3">
    <source>
        <dbReference type="ARBA" id="ARBA00022989"/>
    </source>
</evidence>
<reference evidence="7 8" key="1">
    <citation type="journal article" date="2015" name="Genome Biol. Evol.">
        <title>The genome of winter moth (Operophtera brumata) provides a genomic perspective on sexual dimorphism and phenology.</title>
        <authorList>
            <person name="Derks M.F."/>
            <person name="Smit S."/>
            <person name="Salis L."/>
            <person name="Schijlen E."/>
            <person name="Bossers A."/>
            <person name="Mateman C."/>
            <person name="Pijl A.S."/>
            <person name="de Ridder D."/>
            <person name="Groenen M.A."/>
            <person name="Visser M.E."/>
            <person name="Megens H.J."/>
        </authorList>
    </citation>
    <scope>NUCLEOTIDE SEQUENCE [LARGE SCALE GENOMIC DNA]</scope>
    <source>
        <strain evidence="7">WM2013NL</strain>
        <tissue evidence="7">Head and thorax</tissue>
    </source>
</reference>
<evidence type="ECO:0000256" key="6">
    <source>
        <dbReference type="SAM" id="Phobius"/>
    </source>
</evidence>
<dbReference type="PANTHER" id="PTHR11662:SF457">
    <property type="entry name" value="MAJOR FACILITATOR SUPERFAMILY TRANSPORTER 3"/>
    <property type="match status" value="1"/>
</dbReference>